<dbReference type="Proteomes" id="UP001465976">
    <property type="component" value="Unassembled WGS sequence"/>
</dbReference>
<proteinExistence type="predicted"/>
<evidence type="ECO:0000313" key="2">
    <source>
        <dbReference type="EMBL" id="KAL0564715.1"/>
    </source>
</evidence>
<organism evidence="2 3">
    <name type="scientific">Marasmius crinis-equi</name>
    <dbReference type="NCBI Taxonomy" id="585013"/>
    <lineage>
        <taxon>Eukaryota</taxon>
        <taxon>Fungi</taxon>
        <taxon>Dikarya</taxon>
        <taxon>Basidiomycota</taxon>
        <taxon>Agaricomycotina</taxon>
        <taxon>Agaricomycetes</taxon>
        <taxon>Agaricomycetidae</taxon>
        <taxon>Agaricales</taxon>
        <taxon>Marasmiineae</taxon>
        <taxon>Marasmiaceae</taxon>
        <taxon>Marasmius</taxon>
    </lineage>
</organism>
<keyword evidence="3" id="KW-1185">Reference proteome</keyword>
<gene>
    <name evidence="2" type="ORF">V5O48_017326</name>
</gene>
<name>A0ABR3EP99_9AGAR</name>
<comment type="caution">
    <text evidence="2">The sequence shown here is derived from an EMBL/GenBank/DDBJ whole genome shotgun (WGS) entry which is preliminary data.</text>
</comment>
<evidence type="ECO:0000256" key="1">
    <source>
        <dbReference type="SAM" id="MobiDB-lite"/>
    </source>
</evidence>
<reference evidence="2 3" key="1">
    <citation type="submission" date="2024-02" db="EMBL/GenBank/DDBJ databases">
        <title>A draft genome for the cacao thread blight pathogen Marasmius crinis-equi.</title>
        <authorList>
            <person name="Cohen S.P."/>
            <person name="Baruah I.K."/>
            <person name="Amoako-Attah I."/>
            <person name="Bukari Y."/>
            <person name="Meinhardt L.W."/>
            <person name="Bailey B.A."/>
        </authorList>
    </citation>
    <scope>NUCLEOTIDE SEQUENCE [LARGE SCALE GENOMIC DNA]</scope>
    <source>
        <strain evidence="2 3">GH-76</strain>
    </source>
</reference>
<feature type="compositionally biased region" description="Polar residues" evidence="1">
    <location>
        <begin position="170"/>
        <end position="183"/>
    </location>
</feature>
<sequence>MAPGEIGFCLAERAELQSELSLVDKKLEALRGDDNKDKNDAITNALREAKRVLVVEYDNTGGDLKIAPKVKPDQSLFIPGTPSQRSNTGKNWKPTDDELDSFSEVGSTVSSPCVTPAQRIRNWSSSTQYTMYRPSPSRDLPSPTPSRYELGRNIFQTGKCGTVSFPPMPSQRTTGYEPATPSTSRNAVDATLALTGPAVPGTTIIADGPPLALIIPGQKFSRYIVYISFLGGHALVKYWKPSKSRPGVACGAPLVEGFEDAVWKGFTDSDRAQQYYNDCKKWKIFDTIVDFLKEKQQGRIVYLIVTKGINPGVYDDHKDLVHRGLAYRGGQVHIFVGSKTKALAQFSEFERRGEVEKFEGIEDGDL</sequence>
<accession>A0ABR3EP99</accession>
<dbReference type="EMBL" id="JBAHYK010002618">
    <property type="protein sequence ID" value="KAL0564715.1"/>
    <property type="molecule type" value="Genomic_DNA"/>
</dbReference>
<protein>
    <submittedName>
        <fullName evidence="2">Uncharacterized protein</fullName>
    </submittedName>
</protein>
<feature type="region of interest" description="Disordered" evidence="1">
    <location>
        <begin position="164"/>
        <end position="183"/>
    </location>
</feature>
<evidence type="ECO:0000313" key="3">
    <source>
        <dbReference type="Proteomes" id="UP001465976"/>
    </source>
</evidence>